<protein>
    <recommendedName>
        <fullName evidence="4">Essential recombination function protein</fullName>
    </recommendedName>
</protein>
<evidence type="ECO:0008006" key="4">
    <source>
        <dbReference type="Google" id="ProtNLM"/>
    </source>
</evidence>
<dbReference type="RefSeq" id="WP_413279230.1">
    <property type="nucleotide sequence ID" value="NZ_JBHFNT010000185.1"/>
</dbReference>
<gene>
    <name evidence="2" type="ORF">ACE1CA_20245</name>
</gene>
<comment type="caution">
    <text evidence="2">The sequence shown here is derived from an EMBL/GenBank/DDBJ whole genome shotgun (WGS) entry which is preliminary data.</text>
</comment>
<sequence length="285" mass="31506">MKTDTNQVGIQTNTNSIITVDAERIPTTSELTEITPKEETALATIQPIESGIQGALQHYGTIINFVQQIFQDGVDFGVIPGTKKPTLYKSGAEKLVKLFGLHHRLELISKVEDYTGSCHGLDFPLFVYHYKCQLLNKAGDIIAEGEATCSSAEWKYKKQGVQGIWNSQNTICKIAQKRCLVAAVLIGVGASEFFTQDLEDFRERVEQESQAKTSEKPDNSGELERDELMEQSTGIMQSLGWNKIIASAFAEKVTGKKIRAQMSNAELSKLIAAMLAEQEKLQKAS</sequence>
<dbReference type="EMBL" id="JBHFNT010000185">
    <property type="protein sequence ID" value="MFB2836865.1"/>
    <property type="molecule type" value="Genomic_DNA"/>
</dbReference>
<evidence type="ECO:0000256" key="1">
    <source>
        <dbReference type="SAM" id="MobiDB-lite"/>
    </source>
</evidence>
<accession>A0ABV4WP51</accession>
<name>A0ABV4WP51_9CYAN</name>
<evidence type="ECO:0000313" key="3">
    <source>
        <dbReference type="Proteomes" id="UP001576780"/>
    </source>
</evidence>
<reference evidence="2 3" key="1">
    <citation type="submission" date="2024-09" db="EMBL/GenBank/DDBJ databases">
        <title>Floridaenema gen nov. (Aerosakkonemataceae, Aerosakkonematales ord. nov., Cyanobacteria) from benthic tropical and subtropical fresh waters, with the description of four new species.</title>
        <authorList>
            <person name="Moretto J.A."/>
            <person name="Berthold D.E."/>
            <person name="Lefler F.W."/>
            <person name="Huang I.-S."/>
            <person name="Laughinghouse H. IV."/>
        </authorList>
    </citation>
    <scope>NUCLEOTIDE SEQUENCE [LARGE SCALE GENOMIC DNA]</scope>
    <source>
        <strain evidence="2 3">BLCC-F167</strain>
    </source>
</reference>
<organism evidence="2 3">
    <name type="scientific">Floridaenema evergladense BLCC-F167</name>
    <dbReference type="NCBI Taxonomy" id="3153639"/>
    <lineage>
        <taxon>Bacteria</taxon>
        <taxon>Bacillati</taxon>
        <taxon>Cyanobacteriota</taxon>
        <taxon>Cyanophyceae</taxon>
        <taxon>Oscillatoriophycideae</taxon>
        <taxon>Aerosakkonematales</taxon>
        <taxon>Aerosakkonemataceae</taxon>
        <taxon>Floridanema</taxon>
        <taxon>Floridanema evergladense</taxon>
    </lineage>
</organism>
<evidence type="ECO:0000313" key="2">
    <source>
        <dbReference type="EMBL" id="MFB2836865.1"/>
    </source>
</evidence>
<keyword evidence="3" id="KW-1185">Reference proteome</keyword>
<dbReference type="Proteomes" id="UP001576780">
    <property type="component" value="Unassembled WGS sequence"/>
</dbReference>
<proteinExistence type="predicted"/>
<feature type="region of interest" description="Disordered" evidence="1">
    <location>
        <begin position="206"/>
        <end position="225"/>
    </location>
</feature>